<dbReference type="Proteomes" id="UP001218218">
    <property type="component" value="Unassembled WGS sequence"/>
</dbReference>
<comment type="caution">
    <text evidence="1">The sequence shown here is derived from an EMBL/GenBank/DDBJ whole genome shotgun (WGS) entry which is preliminary data.</text>
</comment>
<dbReference type="AlphaFoldDB" id="A0AAD6ZTP9"/>
<dbReference type="Pfam" id="PF14223">
    <property type="entry name" value="Retrotran_gag_2"/>
    <property type="match status" value="1"/>
</dbReference>
<evidence type="ECO:0000313" key="2">
    <source>
        <dbReference type="Proteomes" id="UP001218218"/>
    </source>
</evidence>
<keyword evidence="2" id="KW-1185">Reference proteome</keyword>
<protein>
    <submittedName>
        <fullName evidence="1">Uncharacterized protein</fullName>
    </submittedName>
</protein>
<name>A0AAD6ZTP9_9AGAR</name>
<accession>A0AAD6ZTP9</accession>
<evidence type="ECO:0000313" key="1">
    <source>
        <dbReference type="EMBL" id="KAJ7339191.1"/>
    </source>
</evidence>
<proteinExistence type="predicted"/>
<reference evidence="1" key="1">
    <citation type="submission" date="2023-03" db="EMBL/GenBank/DDBJ databases">
        <title>Massive genome expansion in bonnet fungi (Mycena s.s.) driven by repeated elements and novel gene families across ecological guilds.</title>
        <authorList>
            <consortium name="Lawrence Berkeley National Laboratory"/>
            <person name="Harder C.B."/>
            <person name="Miyauchi S."/>
            <person name="Viragh M."/>
            <person name="Kuo A."/>
            <person name="Thoen E."/>
            <person name="Andreopoulos B."/>
            <person name="Lu D."/>
            <person name="Skrede I."/>
            <person name="Drula E."/>
            <person name="Henrissat B."/>
            <person name="Morin E."/>
            <person name="Kohler A."/>
            <person name="Barry K."/>
            <person name="LaButti K."/>
            <person name="Morin E."/>
            <person name="Salamov A."/>
            <person name="Lipzen A."/>
            <person name="Mereny Z."/>
            <person name="Hegedus B."/>
            <person name="Baldrian P."/>
            <person name="Stursova M."/>
            <person name="Weitz H."/>
            <person name="Taylor A."/>
            <person name="Grigoriev I.V."/>
            <person name="Nagy L.G."/>
            <person name="Martin F."/>
            <person name="Kauserud H."/>
        </authorList>
    </citation>
    <scope>NUCLEOTIDE SEQUENCE</scope>
    <source>
        <strain evidence="1">CBHHK002</strain>
    </source>
</reference>
<gene>
    <name evidence="1" type="ORF">DFH08DRAFT_1014072</name>
</gene>
<organism evidence="1 2">
    <name type="scientific">Mycena albidolilacea</name>
    <dbReference type="NCBI Taxonomy" id="1033008"/>
    <lineage>
        <taxon>Eukaryota</taxon>
        <taxon>Fungi</taxon>
        <taxon>Dikarya</taxon>
        <taxon>Basidiomycota</taxon>
        <taxon>Agaricomycotina</taxon>
        <taxon>Agaricomycetes</taxon>
        <taxon>Agaricomycetidae</taxon>
        <taxon>Agaricales</taxon>
        <taxon>Marasmiineae</taxon>
        <taxon>Mycenaceae</taxon>
        <taxon>Mycena</taxon>
    </lineage>
</organism>
<dbReference type="EMBL" id="JARIHO010000028">
    <property type="protein sequence ID" value="KAJ7339191.1"/>
    <property type="molecule type" value="Genomic_DNA"/>
</dbReference>
<sequence>MTSNLIGVPLLPDGEKFDGTGYSGYKTKIQALAKAHGLGGYLDGTIQKPSPMTAGGTAQSTMLPPEPTSIYSTTPSYDEWVHCDAIATALLVLNIKNPVGLGLKVDGSAHKAMQSLDNNHHHVTEMGLVNALHDLHSAYLVPGTPMAEHISRLRTLWQVANNMGAKIEDKGFRSILISLLGEEWDTVVPVLHTFTTSVEVISFVTMHANCLNRVPASLWVPPPRLLPTRTMTVTHAALLGKISFVPTRRGGKEGQWPSWWKGKRFMGAATVNYLETFAFTATTNPAVMWTAPEAIINVYDDIGVQTVTFRGEEVLASPESLMVWNEVADATVTIDIPEHDSNELQSDYPVLSTSLEFIDTISTSKLELVDSTHQSEFDINDSDDENLVFLEARTAAQIATEAFLQAGQPYPGDDHVQEDQ</sequence>